<keyword evidence="2" id="KW-1064">Adaptive immunity</keyword>
<dbReference type="Proteomes" id="UP000694401">
    <property type="component" value="Unassembled WGS sequence"/>
</dbReference>
<name>A0A8D2PY49_ZOSLA</name>
<dbReference type="Ensembl" id="ENSZLMT00000021656.1">
    <property type="protein sequence ID" value="ENSZLMP00000021098.1"/>
    <property type="gene ID" value="ENSZLMG00000014476.1"/>
</dbReference>
<evidence type="ECO:0000256" key="2">
    <source>
        <dbReference type="ARBA" id="ARBA00023130"/>
    </source>
</evidence>
<keyword evidence="6" id="KW-1185">Reference proteome</keyword>
<dbReference type="InterPro" id="IPR050199">
    <property type="entry name" value="IgHV"/>
</dbReference>
<dbReference type="SUPFAM" id="SSF48726">
    <property type="entry name" value="Immunoglobulin"/>
    <property type="match status" value="1"/>
</dbReference>
<organism evidence="5 6">
    <name type="scientific">Zosterops lateralis melanops</name>
    <dbReference type="NCBI Taxonomy" id="1220523"/>
    <lineage>
        <taxon>Eukaryota</taxon>
        <taxon>Metazoa</taxon>
        <taxon>Chordata</taxon>
        <taxon>Craniata</taxon>
        <taxon>Vertebrata</taxon>
        <taxon>Euteleostomi</taxon>
        <taxon>Archelosauria</taxon>
        <taxon>Archosauria</taxon>
        <taxon>Dinosauria</taxon>
        <taxon>Saurischia</taxon>
        <taxon>Theropoda</taxon>
        <taxon>Coelurosauria</taxon>
        <taxon>Aves</taxon>
        <taxon>Neognathae</taxon>
        <taxon>Neoaves</taxon>
        <taxon>Telluraves</taxon>
        <taxon>Australaves</taxon>
        <taxon>Passeriformes</taxon>
        <taxon>Sylvioidea</taxon>
        <taxon>Zosteropidae</taxon>
        <taxon>Zosterops</taxon>
    </lineage>
</organism>
<dbReference type="GO" id="GO:0019814">
    <property type="term" value="C:immunoglobulin complex"/>
    <property type="evidence" value="ECO:0007669"/>
    <property type="project" value="UniProtKB-KW"/>
</dbReference>
<keyword evidence="3" id="KW-1280">Immunoglobulin</keyword>
<dbReference type="Pfam" id="PF07686">
    <property type="entry name" value="V-set"/>
    <property type="match status" value="1"/>
</dbReference>
<feature type="domain" description="Ig-like" evidence="4">
    <location>
        <begin position="18"/>
        <end position="124"/>
    </location>
</feature>
<dbReference type="PANTHER" id="PTHR23266">
    <property type="entry name" value="IMMUNOGLOBULIN HEAVY CHAIN"/>
    <property type="match status" value="1"/>
</dbReference>
<dbReference type="InterPro" id="IPR007110">
    <property type="entry name" value="Ig-like_dom"/>
</dbReference>
<dbReference type="GO" id="GO:0002250">
    <property type="term" value="P:adaptive immune response"/>
    <property type="evidence" value="ECO:0007669"/>
    <property type="project" value="UniProtKB-KW"/>
</dbReference>
<protein>
    <recommendedName>
        <fullName evidence="4">Ig-like domain-containing protein</fullName>
    </recommendedName>
</protein>
<evidence type="ECO:0000259" key="4">
    <source>
        <dbReference type="PROSITE" id="PS50835"/>
    </source>
</evidence>
<keyword evidence="1" id="KW-0391">Immunity</keyword>
<evidence type="ECO:0000256" key="3">
    <source>
        <dbReference type="ARBA" id="ARBA00043265"/>
    </source>
</evidence>
<evidence type="ECO:0000313" key="5">
    <source>
        <dbReference type="Ensembl" id="ENSZLMP00000021098.1"/>
    </source>
</evidence>
<reference evidence="5" key="2">
    <citation type="submission" date="2025-09" db="UniProtKB">
        <authorList>
            <consortium name="Ensembl"/>
        </authorList>
    </citation>
    <scope>IDENTIFICATION</scope>
</reference>
<dbReference type="GO" id="GO:0005576">
    <property type="term" value="C:extracellular region"/>
    <property type="evidence" value="ECO:0007669"/>
    <property type="project" value="UniProtKB-ARBA"/>
</dbReference>
<dbReference type="AlphaFoldDB" id="A0A8D2PY49"/>
<reference evidence="5" key="1">
    <citation type="submission" date="2025-08" db="UniProtKB">
        <authorList>
            <consortium name="Ensembl"/>
        </authorList>
    </citation>
    <scope>IDENTIFICATION</scope>
</reference>
<dbReference type="Gene3D" id="2.60.40.10">
    <property type="entry name" value="Immunoglobulins"/>
    <property type="match status" value="1"/>
</dbReference>
<evidence type="ECO:0000313" key="6">
    <source>
        <dbReference type="Proteomes" id="UP000694401"/>
    </source>
</evidence>
<dbReference type="InterPro" id="IPR013106">
    <property type="entry name" value="Ig_V-set"/>
</dbReference>
<accession>A0A8D2PY49</accession>
<sequence>PESSSWRLFMVSVTELCPLSLEISVVTLLESGGNLQPPWLSLTLLCRGSGVDFGSHDMFWVYQRPGEGLEFVAGISNGGSTNYRPSVRGQFTISRDNGQSSVTLTMNNLQDEDSGSCFCAKSHNIYGSYADGLGAGFDDAGFGPVPIPVSPAVPMSPDLSPNP</sequence>
<proteinExistence type="predicted"/>
<dbReference type="InterPro" id="IPR013783">
    <property type="entry name" value="Ig-like_fold"/>
</dbReference>
<evidence type="ECO:0000256" key="1">
    <source>
        <dbReference type="ARBA" id="ARBA00022859"/>
    </source>
</evidence>
<dbReference type="PROSITE" id="PS50835">
    <property type="entry name" value="IG_LIKE"/>
    <property type="match status" value="1"/>
</dbReference>
<dbReference type="InterPro" id="IPR036179">
    <property type="entry name" value="Ig-like_dom_sf"/>
</dbReference>
<dbReference type="SMART" id="SM00406">
    <property type="entry name" value="IGv"/>
    <property type="match status" value="1"/>
</dbReference>